<keyword evidence="3" id="KW-1185">Reference proteome</keyword>
<feature type="region of interest" description="Disordered" evidence="1">
    <location>
        <begin position="1"/>
        <end position="32"/>
    </location>
</feature>
<dbReference type="EMBL" id="JANGAC010000007">
    <property type="protein sequence ID" value="MCQ4923553.1"/>
    <property type="molecule type" value="Genomic_DNA"/>
</dbReference>
<feature type="compositionally biased region" description="Polar residues" evidence="1">
    <location>
        <begin position="16"/>
        <end position="32"/>
    </location>
</feature>
<evidence type="ECO:0000313" key="3">
    <source>
        <dbReference type="Proteomes" id="UP001524478"/>
    </source>
</evidence>
<gene>
    <name evidence="2" type="ORF">NE686_10675</name>
</gene>
<reference evidence="2 3" key="1">
    <citation type="submission" date="2022-06" db="EMBL/GenBank/DDBJ databases">
        <title>Isolation of gut microbiota from human fecal samples.</title>
        <authorList>
            <person name="Pamer E.G."/>
            <person name="Barat B."/>
            <person name="Waligurski E."/>
            <person name="Medina S."/>
            <person name="Paddock L."/>
            <person name="Mostad J."/>
        </authorList>
    </citation>
    <scope>NUCLEOTIDE SEQUENCE [LARGE SCALE GENOMIC DNA]</scope>
    <source>
        <strain evidence="2 3">DFI.7.95</strain>
    </source>
</reference>
<dbReference type="RefSeq" id="WP_216561789.1">
    <property type="nucleotide sequence ID" value="NZ_JAHLOH010000049.1"/>
</dbReference>
<protein>
    <submittedName>
        <fullName evidence="2">Uncharacterized protein</fullName>
    </submittedName>
</protein>
<evidence type="ECO:0000256" key="1">
    <source>
        <dbReference type="SAM" id="MobiDB-lite"/>
    </source>
</evidence>
<evidence type="ECO:0000313" key="2">
    <source>
        <dbReference type="EMBL" id="MCQ4923553.1"/>
    </source>
</evidence>
<organism evidence="2 3">
    <name type="scientific">Tissierella carlieri</name>
    <dbReference type="NCBI Taxonomy" id="689904"/>
    <lineage>
        <taxon>Bacteria</taxon>
        <taxon>Bacillati</taxon>
        <taxon>Bacillota</taxon>
        <taxon>Tissierellia</taxon>
        <taxon>Tissierellales</taxon>
        <taxon>Tissierellaceae</taxon>
        <taxon>Tissierella</taxon>
    </lineage>
</organism>
<dbReference type="Proteomes" id="UP001524478">
    <property type="component" value="Unassembled WGS sequence"/>
</dbReference>
<proteinExistence type="predicted"/>
<name>A0ABT1SAS7_9FIRM</name>
<comment type="caution">
    <text evidence="2">The sequence shown here is derived from an EMBL/GenBank/DDBJ whole genome shotgun (WGS) entry which is preliminary data.</text>
</comment>
<accession>A0ABT1SAS7</accession>
<sequence>MNHKEKLNQPYYTKPVNKTQSNLPDKTENLDNNSFYQNSEAFPPRGSFINIPEDILFGPNAKSLDSIIKDKNDNINSDLYKETKNNK</sequence>